<sequence>MTDVIDPPRFDTKVVVLLAADLAAWQELNVTAFLMSGIATSADGLVGEPYRDADGTTYLPMLRQPVIVLTGDSDALSRARAKAAARDDVALAIYTRELFGTSHDAANRAAVAAVTASDLDLVGIAVRGPRNVVDRVVKGATFHE</sequence>
<dbReference type="GeneID" id="57143394"/>
<name>A0A4Y3QHH9_MICTE</name>
<reference evidence="1 2" key="1">
    <citation type="submission" date="2019-06" db="EMBL/GenBank/DDBJ databases">
        <title>Whole genome shotgun sequence of Microbacterium testaceum NBRC 12675.</title>
        <authorList>
            <person name="Hosoyama A."/>
            <person name="Uohara A."/>
            <person name="Ohji S."/>
            <person name="Ichikawa N."/>
        </authorList>
    </citation>
    <scope>NUCLEOTIDE SEQUENCE [LARGE SCALE GENOMIC DNA]</scope>
    <source>
        <strain evidence="1 2">NBRC 12675</strain>
    </source>
</reference>
<organism evidence="1 2">
    <name type="scientific">Microbacterium testaceum</name>
    <name type="common">Aureobacterium testaceum</name>
    <name type="synonym">Brevibacterium testaceum</name>
    <dbReference type="NCBI Taxonomy" id="2033"/>
    <lineage>
        <taxon>Bacteria</taxon>
        <taxon>Bacillati</taxon>
        <taxon>Actinomycetota</taxon>
        <taxon>Actinomycetes</taxon>
        <taxon>Micrococcales</taxon>
        <taxon>Microbacteriaceae</taxon>
        <taxon>Microbacterium</taxon>
    </lineage>
</organism>
<dbReference type="Proteomes" id="UP000319525">
    <property type="component" value="Unassembled WGS sequence"/>
</dbReference>
<dbReference type="SUPFAM" id="SSF102462">
    <property type="entry name" value="Peptidyl-tRNA hydrolase II"/>
    <property type="match status" value="1"/>
</dbReference>
<protein>
    <recommendedName>
        <fullName evidence="3">DUF2000 domain-containing protein</fullName>
    </recommendedName>
</protein>
<evidence type="ECO:0000313" key="2">
    <source>
        <dbReference type="Proteomes" id="UP000319525"/>
    </source>
</evidence>
<dbReference type="AlphaFoldDB" id="A0A4Y3QHH9"/>
<evidence type="ECO:0008006" key="3">
    <source>
        <dbReference type="Google" id="ProtNLM"/>
    </source>
</evidence>
<accession>A0A4Y3QHH9</accession>
<dbReference type="InterPro" id="IPR018988">
    <property type="entry name" value="DUF2000"/>
</dbReference>
<dbReference type="RefSeq" id="WP_103210573.1">
    <property type="nucleotide sequence ID" value="NZ_BJML01000001.1"/>
</dbReference>
<dbReference type="Pfam" id="PF09391">
    <property type="entry name" value="DUF2000"/>
    <property type="match status" value="1"/>
</dbReference>
<proteinExistence type="predicted"/>
<comment type="caution">
    <text evidence="1">The sequence shown here is derived from an EMBL/GenBank/DDBJ whole genome shotgun (WGS) entry which is preliminary data.</text>
</comment>
<dbReference type="EMBL" id="BJML01000001">
    <property type="protein sequence ID" value="GEB44746.1"/>
    <property type="molecule type" value="Genomic_DNA"/>
</dbReference>
<evidence type="ECO:0000313" key="1">
    <source>
        <dbReference type="EMBL" id="GEB44746.1"/>
    </source>
</evidence>
<gene>
    <name evidence="1" type="ORF">MTE01_06910</name>
</gene>
<dbReference type="OrthoDB" id="1684239at2"/>
<dbReference type="Gene3D" id="3.40.1490.10">
    <property type="entry name" value="Bit1"/>
    <property type="match status" value="1"/>
</dbReference>
<dbReference type="InterPro" id="IPR023476">
    <property type="entry name" value="Pep_tRNA_hydro_II_dom_sf"/>
</dbReference>